<feature type="transmembrane region" description="Helical" evidence="6">
    <location>
        <begin position="146"/>
        <end position="166"/>
    </location>
</feature>
<dbReference type="AlphaFoldDB" id="A0A7C9NGN6"/>
<proteinExistence type="inferred from homology"/>
<feature type="transmembrane region" description="Helical" evidence="6">
    <location>
        <begin position="68"/>
        <end position="90"/>
    </location>
</feature>
<reference evidence="8 9" key="1">
    <citation type="submission" date="2019-12" db="EMBL/GenBank/DDBJ databases">
        <authorList>
            <person name="Lee S.D."/>
        </authorList>
    </citation>
    <scope>NUCLEOTIDE SEQUENCE [LARGE SCALE GENOMIC DNA]</scope>
    <source>
        <strain evidence="8 9">GH1-50</strain>
    </source>
</reference>
<dbReference type="InterPro" id="IPR037185">
    <property type="entry name" value="EmrE-like"/>
</dbReference>
<feature type="transmembrane region" description="Helical" evidence="6">
    <location>
        <begin position="35"/>
        <end position="56"/>
    </location>
</feature>
<dbReference type="PANTHER" id="PTHR22911:SF6">
    <property type="entry name" value="SOLUTE CARRIER FAMILY 35 MEMBER G1"/>
    <property type="match status" value="1"/>
</dbReference>
<feature type="transmembrane region" description="Helical" evidence="6">
    <location>
        <begin position="96"/>
        <end position="115"/>
    </location>
</feature>
<comment type="subcellular location">
    <subcellularLocation>
        <location evidence="1">Membrane</location>
        <topology evidence="1">Multi-pass membrane protein</topology>
    </subcellularLocation>
</comment>
<gene>
    <name evidence="8" type="ORF">GQ651_17170</name>
</gene>
<feature type="domain" description="EamA" evidence="7">
    <location>
        <begin position="151"/>
        <end position="277"/>
    </location>
</feature>
<reference evidence="8 9" key="2">
    <citation type="submission" date="2020-03" db="EMBL/GenBank/DDBJ databases">
        <title>Kangsaoukella pontilimi gen. nov., sp. nov., a new member of the family Rhodobacteraceae isolated from a tidal mudflat.</title>
        <authorList>
            <person name="Kim I.S."/>
        </authorList>
    </citation>
    <scope>NUCLEOTIDE SEQUENCE [LARGE SCALE GENOMIC DNA]</scope>
    <source>
        <strain evidence="8 9">GH1-50</strain>
    </source>
</reference>
<feature type="transmembrane region" description="Helical" evidence="6">
    <location>
        <begin position="240"/>
        <end position="257"/>
    </location>
</feature>
<keyword evidence="4 6" id="KW-1133">Transmembrane helix</keyword>
<evidence type="ECO:0000256" key="4">
    <source>
        <dbReference type="ARBA" id="ARBA00022989"/>
    </source>
</evidence>
<dbReference type="Pfam" id="PF00892">
    <property type="entry name" value="EamA"/>
    <property type="match status" value="2"/>
</dbReference>
<keyword evidence="9" id="KW-1185">Reference proteome</keyword>
<dbReference type="PANTHER" id="PTHR22911">
    <property type="entry name" value="ACYL-MALONYL CONDENSING ENZYME-RELATED"/>
    <property type="match status" value="1"/>
</dbReference>
<dbReference type="EMBL" id="WUPT01000004">
    <property type="protein sequence ID" value="MXQ09579.1"/>
    <property type="molecule type" value="Genomic_DNA"/>
</dbReference>
<comment type="caution">
    <text evidence="8">The sequence shown here is derived from an EMBL/GenBank/DDBJ whole genome shotgun (WGS) entry which is preliminary data.</text>
</comment>
<evidence type="ECO:0000256" key="5">
    <source>
        <dbReference type="ARBA" id="ARBA00023136"/>
    </source>
</evidence>
<dbReference type="InterPro" id="IPR000620">
    <property type="entry name" value="EamA_dom"/>
</dbReference>
<feature type="transmembrane region" description="Helical" evidence="6">
    <location>
        <begin position="208"/>
        <end position="228"/>
    </location>
</feature>
<name>A0A7C9NGN6_9RHOB</name>
<dbReference type="GO" id="GO:0016020">
    <property type="term" value="C:membrane"/>
    <property type="evidence" value="ECO:0007669"/>
    <property type="project" value="UniProtKB-SubCell"/>
</dbReference>
<evidence type="ECO:0000256" key="6">
    <source>
        <dbReference type="SAM" id="Phobius"/>
    </source>
</evidence>
<dbReference type="RefSeq" id="WP_160765509.1">
    <property type="nucleotide sequence ID" value="NZ_WUPT01000004.1"/>
</dbReference>
<organism evidence="8 9">
    <name type="scientific">Kangsaoukella pontilimi</name>
    <dbReference type="NCBI Taxonomy" id="2691042"/>
    <lineage>
        <taxon>Bacteria</taxon>
        <taxon>Pseudomonadati</taxon>
        <taxon>Pseudomonadota</taxon>
        <taxon>Alphaproteobacteria</taxon>
        <taxon>Rhodobacterales</taxon>
        <taxon>Paracoccaceae</taxon>
        <taxon>Kangsaoukella</taxon>
    </lineage>
</organism>
<feature type="transmembrane region" description="Helical" evidence="6">
    <location>
        <begin position="173"/>
        <end position="196"/>
    </location>
</feature>
<evidence type="ECO:0000313" key="9">
    <source>
        <dbReference type="Proteomes" id="UP000480350"/>
    </source>
</evidence>
<evidence type="ECO:0000256" key="1">
    <source>
        <dbReference type="ARBA" id="ARBA00004141"/>
    </source>
</evidence>
<evidence type="ECO:0000313" key="8">
    <source>
        <dbReference type="EMBL" id="MXQ09579.1"/>
    </source>
</evidence>
<dbReference type="Proteomes" id="UP000480350">
    <property type="component" value="Unassembled WGS sequence"/>
</dbReference>
<evidence type="ECO:0000256" key="2">
    <source>
        <dbReference type="ARBA" id="ARBA00009853"/>
    </source>
</evidence>
<protein>
    <submittedName>
        <fullName evidence="8">EamA family transporter</fullName>
    </submittedName>
</protein>
<keyword evidence="5 6" id="KW-0472">Membrane</keyword>
<dbReference type="SUPFAM" id="SSF103481">
    <property type="entry name" value="Multidrug resistance efflux transporter EmrE"/>
    <property type="match status" value="2"/>
</dbReference>
<comment type="similarity">
    <text evidence="2">Belongs to the drug/metabolite transporter (DMT) superfamily. 10 TMS drug/metabolite exporter (DME) (TC 2.A.7.3) family.</text>
</comment>
<sequence>MTPNTQGAILMSLSMAAFAINDTFVKLMGTHLPFFQILLLRSLGTVAFLGVLLMVTGHFRYRYARSDLALVGLRSVAEIGAAAAFINALFHLPLANLTAIIQALPLTVTLAAALFLREPVGWRRFVAIGIGFAGVMLIVRPGTEGFSLYSVYALLAVACVTVRDLAARRLSAAVPSVSVAFLTSCAVLAFAAAGALGTDWVPMVPRDWFWMAGSVGAIIIGYLASVMAMRRGEIGVVTQFRYSALLVALILGYLVFGDWPDRVTMAGAALIVATGLFTLWRERQARGPGPGRQSAT</sequence>
<evidence type="ECO:0000256" key="3">
    <source>
        <dbReference type="ARBA" id="ARBA00022692"/>
    </source>
</evidence>
<evidence type="ECO:0000259" key="7">
    <source>
        <dbReference type="Pfam" id="PF00892"/>
    </source>
</evidence>
<accession>A0A7C9NGN6</accession>
<feature type="transmembrane region" description="Helical" evidence="6">
    <location>
        <begin position="263"/>
        <end position="280"/>
    </location>
</feature>
<feature type="transmembrane region" description="Helical" evidence="6">
    <location>
        <begin position="122"/>
        <end position="140"/>
    </location>
</feature>
<feature type="domain" description="EamA" evidence="7">
    <location>
        <begin position="7"/>
        <end position="139"/>
    </location>
</feature>
<keyword evidence="3 6" id="KW-0812">Transmembrane</keyword>